<dbReference type="InterPro" id="IPR015797">
    <property type="entry name" value="NUDIX_hydrolase-like_dom_sf"/>
</dbReference>
<dbReference type="InterPro" id="IPR020476">
    <property type="entry name" value="Nudix_hydrolase"/>
</dbReference>
<keyword evidence="6" id="KW-1185">Reference proteome</keyword>
<dbReference type="InterPro" id="IPR020084">
    <property type="entry name" value="NUDIX_hydrolase_CS"/>
</dbReference>
<comment type="cofactor">
    <cofactor evidence="1">
        <name>Mg(2+)</name>
        <dbReference type="ChEBI" id="CHEBI:18420"/>
    </cofactor>
</comment>
<keyword evidence="2 3" id="KW-0378">Hydrolase</keyword>
<dbReference type="PROSITE" id="PS51462">
    <property type="entry name" value="NUDIX"/>
    <property type="match status" value="1"/>
</dbReference>
<gene>
    <name evidence="5" type="ORF">UN63_13880</name>
</gene>
<dbReference type="PANTHER" id="PTHR43736">
    <property type="entry name" value="ADP-RIBOSE PYROPHOSPHATASE"/>
    <property type="match status" value="1"/>
</dbReference>
<dbReference type="Gene3D" id="3.90.79.10">
    <property type="entry name" value="Nucleoside Triphosphate Pyrophosphohydrolase"/>
    <property type="match status" value="1"/>
</dbReference>
<dbReference type="RefSeq" id="WP_104487574.1">
    <property type="nucleotide sequence ID" value="NZ_BMYB01000008.1"/>
</dbReference>
<feature type="domain" description="Nudix hydrolase" evidence="4">
    <location>
        <begin position="14"/>
        <end position="146"/>
    </location>
</feature>
<evidence type="ECO:0000256" key="1">
    <source>
        <dbReference type="ARBA" id="ARBA00001946"/>
    </source>
</evidence>
<evidence type="ECO:0000313" key="5">
    <source>
        <dbReference type="EMBL" id="PPL15027.1"/>
    </source>
</evidence>
<dbReference type="AlphaFoldDB" id="A0A2P5TJA4"/>
<accession>A0A2P5TJA4</accession>
<sequence length="147" mass="16191">MEPSVHEQPPVHIKPSPKVGVIAIVWHQQQVLLVKRKYPPHAGHWGFPGGKLEWGETMAEGAARELLEETGIHAKMTVPFACYDVLVDGDDGELAHHYVMVAVGGQYRSGSPRAADDAEAVDWFSPEALPSPLCPNLQEIIERSRQP</sequence>
<dbReference type="InterPro" id="IPR000086">
    <property type="entry name" value="NUDIX_hydrolase_dom"/>
</dbReference>
<dbReference type="SUPFAM" id="SSF55811">
    <property type="entry name" value="Nudix"/>
    <property type="match status" value="1"/>
</dbReference>
<organism evidence="5 6">
    <name type="scientific">Oceanisphaera arctica</name>
    <dbReference type="NCBI Taxonomy" id="641510"/>
    <lineage>
        <taxon>Bacteria</taxon>
        <taxon>Pseudomonadati</taxon>
        <taxon>Pseudomonadota</taxon>
        <taxon>Gammaproteobacteria</taxon>
        <taxon>Aeromonadales</taxon>
        <taxon>Aeromonadaceae</taxon>
        <taxon>Oceanisphaera</taxon>
    </lineage>
</organism>
<dbReference type="EMBL" id="MPZM01000041">
    <property type="protein sequence ID" value="PPL15027.1"/>
    <property type="molecule type" value="Genomic_DNA"/>
</dbReference>
<dbReference type="PANTHER" id="PTHR43736:SF1">
    <property type="entry name" value="DIHYDRONEOPTERIN TRIPHOSPHATE DIPHOSPHATASE"/>
    <property type="match status" value="1"/>
</dbReference>
<dbReference type="CDD" id="cd04673">
    <property type="entry name" value="NUDIX_ADPRase"/>
    <property type="match status" value="1"/>
</dbReference>
<evidence type="ECO:0000313" key="6">
    <source>
        <dbReference type="Proteomes" id="UP000242231"/>
    </source>
</evidence>
<dbReference type="GO" id="GO:0016787">
    <property type="term" value="F:hydrolase activity"/>
    <property type="evidence" value="ECO:0007669"/>
    <property type="project" value="UniProtKB-KW"/>
</dbReference>
<dbReference type="Proteomes" id="UP000242231">
    <property type="component" value="Unassembled WGS sequence"/>
</dbReference>
<dbReference type="Pfam" id="PF00293">
    <property type="entry name" value="NUDIX"/>
    <property type="match status" value="1"/>
</dbReference>
<proteinExistence type="inferred from homology"/>
<evidence type="ECO:0000256" key="3">
    <source>
        <dbReference type="RuleBase" id="RU003476"/>
    </source>
</evidence>
<reference evidence="6" key="1">
    <citation type="submission" date="2016-11" db="EMBL/GenBank/DDBJ databases">
        <authorList>
            <person name="Sisinthy S."/>
            <person name="Ara S."/>
            <person name="Gundlapally S.R."/>
        </authorList>
    </citation>
    <scope>NUCLEOTIDE SEQUENCE [LARGE SCALE GENOMIC DNA]</scope>
    <source>
        <strain evidence="6">V1-41</strain>
    </source>
</reference>
<evidence type="ECO:0000259" key="4">
    <source>
        <dbReference type="PROSITE" id="PS51462"/>
    </source>
</evidence>
<dbReference type="PRINTS" id="PR00502">
    <property type="entry name" value="NUDIXFAMILY"/>
</dbReference>
<dbReference type="OrthoDB" id="9791228at2"/>
<comment type="caution">
    <text evidence="5">The sequence shown here is derived from an EMBL/GenBank/DDBJ whole genome shotgun (WGS) entry which is preliminary data.</text>
</comment>
<dbReference type="PROSITE" id="PS00893">
    <property type="entry name" value="NUDIX_BOX"/>
    <property type="match status" value="1"/>
</dbReference>
<name>A0A2P5TJA4_9GAMM</name>
<protein>
    <submittedName>
        <fullName evidence="5">NUDIX hydrolase</fullName>
    </submittedName>
</protein>
<evidence type="ECO:0000256" key="2">
    <source>
        <dbReference type="ARBA" id="ARBA00022801"/>
    </source>
</evidence>
<comment type="similarity">
    <text evidence="3">Belongs to the Nudix hydrolase family.</text>
</comment>